<dbReference type="Pfam" id="PF24818">
    <property type="entry name" value="PH_TRF2_HOY1"/>
    <property type="match status" value="1"/>
</dbReference>
<organism evidence="3 4">
    <name type="scientific">Fraxinus pennsylvanica</name>
    <dbReference type="NCBI Taxonomy" id="56036"/>
    <lineage>
        <taxon>Eukaryota</taxon>
        <taxon>Viridiplantae</taxon>
        <taxon>Streptophyta</taxon>
        <taxon>Embryophyta</taxon>
        <taxon>Tracheophyta</taxon>
        <taxon>Spermatophyta</taxon>
        <taxon>Magnoliopsida</taxon>
        <taxon>eudicotyledons</taxon>
        <taxon>Gunneridae</taxon>
        <taxon>Pentapetalae</taxon>
        <taxon>asterids</taxon>
        <taxon>lamiids</taxon>
        <taxon>Lamiales</taxon>
        <taxon>Oleaceae</taxon>
        <taxon>Oleeae</taxon>
        <taxon>Fraxinus</taxon>
    </lineage>
</organism>
<feature type="compositionally biased region" description="Low complexity" evidence="1">
    <location>
        <begin position="614"/>
        <end position="625"/>
    </location>
</feature>
<gene>
    <name evidence="3" type="ORF">FPE_LOCUS13605</name>
</gene>
<feature type="compositionally biased region" description="Basic and acidic residues" evidence="1">
    <location>
        <begin position="393"/>
        <end position="407"/>
    </location>
</feature>
<protein>
    <recommendedName>
        <fullName evidence="2">TRF2/HOY1 PH-like domain-containing protein</fullName>
    </recommendedName>
</protein>
<dbReference type="EMBL" id="OU503043">
    <property type="protein sequence ID" value="CAI9766175.1"/>
    <property type="molecule type" value="Genomic_DNA"/>
</dbReference>
<dbReference type="InterPro" id="IPR013083">
    <property type="entry name" value="Znf_RING/FYVE/PHD"/>
</dbReference>
<feature type="compositionally biased region" description="Polar residues" evidence="1">
    <location>
        <begin position="526"/>
        <end position="535"/>
    </location>
</feature>
<feature type="compositionally biased region" description="Polar residues" evidence="1">
    <location>
        <begin position="360"/>
        <end position="377"/>
    </location>
</feature>
<feature type="region of interest" description="Disordered" evidence="1">
    <location>
        <begin position="359"/>
        <end position="418"/>
    </location>
</feature>
<dbReference type="InterPro" id="IPR057939">
    <property type="entry name" value="TRF2_HOY1_PH"/>
</dbReference>
<dbReference type="PANTHER" id="PTHR33494:SF1">
    <property type="entry name" value="C2H2-TYPE DOMAIN-CONTAINING PROTEIN-RELATED"/>
    <property type="match status" value="1"/>
</dbReference>
<dbReference type="PANTHER" id="PTHR33494">
    <property type="entry name" value="OS02G0793800 PROTEIN"/>
    <property type="match status" value="1"/>
</dbReference>
<evidence type="ECO:0000259" key="2">
    <source>
        <dbReference type="Pfam" id="PF24818"/>
    </source>
</evidence>
<evidence type="ECO:0000313" key="3">
    <source>
        <dbReference type="EMBL" id="CAI9766175.1"/>
    </source>
</evidence>
<dbReference type="Proteomes" id="UP000834106">
    <property type="component" value="Chromosome 8"/>
</dbReference>
<feature type="compositionally biased region" description="Low complexity" evidence="1">
    <location>
        <begin position="381"/>
        <end position="392"/>
    </location>
</feature>
<dbReference type="SUPFAM" id="SSF57850">
    <property type="entry name" value="RING/U-box"/>
    <property type="match status" value="1"/>
</dbReference>
<reference evidence="3" key="1">
    <citation type="submission" date="2023-05" db="EMBL/GenBank/DDBJ databases">
        <authorList>
            <person name="Huff M."/>
        </authorList>
    </citation>
    <scope>NUCLEOTIDE SEQUENCE</scope>
</reference>
<feature type="domain" description="TRF2/HOY1 PH-like" evidence="2">
    <location>
        <begin position="201"/>
        <end position="318"/>
    </location>
</feature>
<sequence length="1353" mass="148555">MKRRSEITACDSAQIGGGDGSPYLIDSGGCRGDRASAIANSLTQQKSVEATRKNSPSRLTHRIQSVSIRVRVSLLFDLKKQVELYSVLMVHLMKDGNPDSQSDKMPMVKMEMEDPLEEEHGPFSKRHKQSLGIGGFLESVLQYNPLDEPSPLGLQLRKSPSLLELIQAKLSQARASKVGSHGKKEQRGGASGTTDKLKASNFPASVLRIGTWEYKSKYEGDLVAKCYFAKHKLVWEVLDGGLKNKIEIQWSDIMALKANYPDDGPGFIDVVLARQPLFFRETNPQPRKHTLWQATTDFTGGQASINRRHYLECPQGLLGKHFEKLIQCDPRLNFLSQQGEITLNSPYFETRVSVFDDPSENNSGFDMNSGESSSFSNLRDPASPSGAQSSSSKYEHDAFGRHSESYPRETPSPSSAREMSTIEDIKIGGMEQLKVLSNWDRIRAPGLHSSMSMSDLVSYLEHRISEQKTSNYQTLSSEEWQSLKVLDDIKQFLFSDSDIQHMPDTDEKSLVSRVNSLCCLLQKDTTAGPNSQIKSGNCPDVSLPEKRTDDKFGSSTTENEPIPMDESNDTSGYKQPASMTREDSVGELLLNLPRIASLPQFLFNIPEDTKNQASSRSFIHSSRQSMGFGNPSALSSPLERHGDLPVTSRPSVASVTSKITCGATTSGADPMSFQYTSLPYTHSSLDDIQGTCLSYPHDRSSGNTEKIMMDCFVNPNGLSNHQYNPDLINVRSNVSNLQQLIDGNNMNTTNCYMNGGVFSTDYQHPEVRMKFMPARATDHPMTTQVGEPKASGLSRSQISGTFSNLGASESISQHDENFVQFGSPRKIDGSFLTLGTGANPETRFRRKFSTREIANKLDEVDFSNYNCHARQTTRNPLIRTEYAGRTTSFQNSAGGLSGSSCNLSGQIFTCNDVGIDRGHYTWPKSLPLHTFLSVQADKDPNHSVNSARDSDFQVDMAPSLMPSGSTFISHPECTRRSAMVSESAVPTLFPNQLTPHQQQNSYMESSTRVSSESFMNFHRLRNQGSSIRHAKLGNLVPLSEGHVLDNGPFPTRAQPVGNLIALSSGRVTGVVNPSPISVQPIGQLPSRLNVCSVQSRGYGMIPDRSGFQLSGSSTFQSAAGGPFPKRLGVLPNDLAAARAAEGDLNQIQNCQLLHYPQMPVGHPIAMVPPQGPFPDHVNPRGLSVTAGQSHLPTQLSKEFLKSDYAEGPVIPVAKVDFQSQASNVLRRPSLKRRATENSPAAPLVQRRKIVPQPVKHHSGSYQQKYIPPPVPAAPLHIKWQGLEEPSKPTGQNCLLCKRDLSFTPEGPIHQPAVSPAVAVLPCGHAFHDHCLQKITPQDQSKSPPCIPCAIGET</sequence>
<evidence type="ECO:0000256" key="1">
    <source>
        <dbReference type="SAM" id="MobiDB-lite"/>
    </source>
</evidence>
<dbReference type="Gene3D" id="3.30.40.10">
    <property type="entry name" value="Zinc/RING finger domain, C3HC4 (zinc finger)"/>
    <property type="match status" value="1"/>
</dbReference>
<dbReference type="CDD" id="cd16448">
    <property type="entry name" value="RING-H2"/>
    <property type="match status" value="1"/>
</dbReference>
<name>A0AAD1ZAY3_9LAMI</name>
<keyword evidence="4" id="KW-1185">Reference proteome</keyword>
<feature type="region of interest" description="Disordered" evidence="1">
    <location>
        <begin position="614"/>
        <end position="650"/>
    </location>
</feature>
<feature type="region of interest" description="Disordered" evidence="1">
    <location>
        <begin position="526"/>
        <end position="577"/>
    </location>
</feature>
<feature type="compositionally biased region" description="Basic and acidic residues" evidence="1">
    <location>
        <begin position="543"/>
        <end position="552"/>
    </location>
</feature>
<proteinExistence type="predicted"/>
<accession>A0AAD1ZAY3</accession>
<feature type="region of interest" description="Disordered" evidence="1">
    <location>
        <begin position="174"/>
        <end position="196"/>
    </location>
</feature>
<feature type="region of interest" description="Disordered" evidence="1">
    <location>
        <begin position="1226"/>
        <end position="1245"/>
    </location>
</feature>
<evidence type="ECO:0000313" key="4">
    <source>
        <dbReference type="Proteomes" id="UP000834106"/>
    </source>
</evidence>